<evidence type="ECO:0000313" key="2">
    <source>
        <dbReference type="EMBL" id="QDP40014.1"/>
    </source>
</evidence>
<name>A0A516KF43_9BACI</name>
<dbReference type="Proteomes" id="UP000315215">
    <property type="component" value="Chromosome"/>
</dbReference>
<dbReference type="PROSITE" id="PS51257">
    <property type="entry name" value="PROKAR_LIPOPROTEIN"/>
    <property type="match status" value="1"/>
</dbReference>
<evidence type="ECO:0000256" key="1">
    <source>
        <dbReference type="SAM" id="SignalP"/>
    </source>
</evidence>
<feature type="signal peptide" evidence="1">
    <location>
        <begin position="1"/>
        <end position="18"/>
    </location>
</feature>
<dbReference type="OrthoDB" id="2829902at2"/>
<evidence type="ECO:0008006" key="4">
    <source>
        <dbReference type="Google" id="ProtNLM"/>
    </source>
</evidence>
<sequence length="242" mass="28124">MKHSIVCVLFLLILSACSNSDQEVAITKKSVKTDETVQEDPVLEDTSMDSEEEKMVLEFTLPNEQIIINLEHVPILSQFLRGVNDQKAVIRDMELIKLEVSKQPYYLLEFACYQERCSYLLLDQSGNGQSFLLTDLARYKQMAPSPDNTKMLFLFERKKTKNQTTLFTHQVQIFDIEEWKPVKVETEEYSLDYSLPILNASWENDEQIELSIADVSSLESPTLEYWYTSEKRTRKIKLTLSN</sequence>
<dbReference type="EMBL" id="CP041666">
    <property type="protein sequence ID" value="QDP40014.1"/>
    <property type="molecule type" value="Genomic_DNA"/>
</dbReference>
<feature type="chain" id="PRO_5039560942" description="Lipoprotein" evidence="1">
    <location>
        <begin position="19"/>
        <end position="242"/>
    </location>
</feature>
<dbReference type="KEGG" id="aqt:FN924_07440"/>
<reference evidence="2 3" key="1">
    <citation type="submission" date="2019-07" db="EMBL/GenBank/DDBJ databases">
        <authorList>
            <person name="Li J."/>
        </authorList>
    </citation>
    <scope>NUCLEOTIDE SEQUENCE [LARGE SCALE GENOMIC DNA]</scope>
    <source>
        <strain evidence="2 3">TKL69</strain>
    </source>
</reference>
<evidence type="ECO:0000313" key="3">
    <source>
        <dbReference type="Proteomes" id="UP000315215"/>
    </source>
</evidence>
<dbReference type="RefSeq" id="WP_143893178.1">
    <property type="nucleotide sequence ID" value="NZ_CP041666.1"/>
</dbReference>
<keyword evidence="1" id="KW-0732">Signal</keyword>
<proteinExistence type="predicted"/>
<protein>
    <recommendedName>
        <fullName evidence="4">Lipoprotein</fullName>
    </recommendedName>
</protein>
<accession>A0A516KF43</accession>
<organism evidence="2 3">
    <name type="scientific">Radiobacillus deserti</name>
    <dbReference type="NCBI Taxonomy" id="2594883"/>
    <lineage>
        <taxon>Bacteria</taxon>
        <taxon>Bacillati</taxon>
        <taxon>Bacillota</taxon>
        <taxon>Bacilli</taxon>
        <taxon>Bacillales</taxon>
        <taxon>Bacillaceae</taxon>
        <taxon>Radiobacillus</taxon>
    </lineage>
</organism>
<gene>
    <name evidence="2" type="ORF">FN924_07440</name>
</gene>
<keyword evidence="3" id="KW-1185">Reference proteome</keyword>
<dbReference type="AlphaFoldDB" id="A0A516KF43"/>